<dbReference type="PROSITE" id="PS51354">
    <property type="entry name" value="GLUTAREDOXIN_2"/>
    <property type="match status" value="1"/>
</dbReference>
<gene>
    <name evidence="1" type="ORF">EXIGLDRAFT_847737</name>
</gene>
<dbReference type="EMBL" id="KV427044">
    <property type="protein sequence ID" value="KZV78209.1"/>
    <property type="molecule type" value="Genomic_DNA"/>
</dbReference>
<proteinExistence type="predicted"/>
<dbReference type="SUPFAM" id="SSF52833">
    <property type="entry name" value="Thioredoxin-like"/>
    <property type="match status" value="1"/>
</dbReference>
<dbReference type="OrthoDB" id="423313at2759"/>
<organism evidence="1 2">
    <name type="scientific">Exidia glandulosa HHB12029</name>
    <dbReference type="NCBI Taxonomy" id="1314781"/>
    <lineage>
        <taxon>Eukaryota</taxon>
        <taxon>Fungi</taxon>
        <taxon>Dikarya</taxon>
        <taxon>Basidiomycota</taxon>
        <taxon>Agaricomycotina</taxon>
        <taxon>Agaricomycetes</taxon>
        <taxon>Auriculariales</taxon>
        <taxon>Exidiaceae</taxon>
        <taxon>Exidia</taxon>
    </lineage>
</organism>
<dbReference type="InterPro" id="IPR036249">
    <property type="entry name" value="Thioredoxin-like_sf"/>
</dbReference>
<dbReference type="Proteomes" id="UP000077266">
    <property type="component" value="Unassembled WGS sequence"/>
</dbReference>
<evidence type="ECO:0000313" key="2">
    <source>
        <dbReference type="Proteomes" id="UP000077266"/>
    </source>
</evidence>
<evidence type="ECO:0000313" key="1">
    <source>
        <dbReference type="EMBL" id="KZV78209.1"/>
    </source>
</evidence>
<sequence length="116" mass="13147">MIIEEVWRNYPVVVFSDLIRGDPPASREVKAMIESFKLYPDPAIFEVDQRTDEPVLRPLLQRLTGVEHTPLVIVGGSPIRTMQELRSMNDTGRLKEVIEAAGAKINGRKVKKGRKH</sequence>
<dbReference type="Gene3D" id="3.40.30.10">
    <property type="entry name" value="Glutaredoxin"/>
    <property type="match status" value="1"/>
</dbReference>
<protein>
    <submittedName>
        <fullName evidence="1">Uncharacterized protein</fullName>
    </submittedName>
</protein>
<dbReference type="InParanoid" id="A0A165Z005"/>
<dbReference type="STRING" id="1314781.A0A165Z005"/>
<accession>A0A165Z005</accession>
<keyword evidence="2" id="KW-1185">Reference proteome</keyword>
<name>A0A165Z005_EXIGL</name>
<dbReference type="AlphaFoldDB" id="A0A165Z005"/>
<reference evidence="1 2" key="1">
    <citation type="journal article" date="2016" name="Mol. Biol. Evol.">
        <title>Comparative Genomics of Early-Diverging Mushroom-Forming Fungi Provides Insights into the Origins of Lignocellulose Decay Capabilities.</title>
        <authorList>
            <person name="Nagy L.G."/>
            <person name="Riley R."/>
            <person name="Tritt A."/>
            <person name="Adam C."/>
            <person name="Daum C."/>
            <person name="Floudas D."/>
            <person name="Sun H."/>
            <person name="Yadav J.S."/>
            <person name="Pangilinan J."/>
            <person name="Larsson K.H."/>
            <person name="Matsuura K."/>
            <person name="Barry K."/>
            <person name="Labutti K."/>
            <person name="Kuo R."/>
            <person name="Ohm R.A."/>
            <person name="Bhattacharya S.S."/>
            <person name="Shirouzu T."/>
            <person name="Yoshinaga Y."/>
            <person name="Martin F.M."/>
            <person name="Grigoriev I.V."/>
            <person name="Hibbett D.S."/>
        </authorList>
    </citation>
    <scope>NUCLEOTIDE SEQUENCE [LARGE SCALE GENOMIC DNA]</scope>
    <source>
        <strain evidence="1 2">HHB12029</strain>
    </source>
</reference>